<evidence type="ECO:0000256" key="3">
    <source>
        <dbReference type="ARBA" id="ARBA00022452"/>
    </source>
</evidence>
<evidence type="ECO:0000256" key="5">
    <source>
        <dbReference type="ARBA" id="ARBA00022729"/>
    </source>
</evidence>
<accession>A0AA49JVG6</accession>
<proteinExistence type="inferred from homology"/>
<organism evidence="14">
    <name type="scientific">Pseudogemmatithrix spongiicola</name>
    <dbReference type="NCBI Taxonomy" id="3062599"/>
    <lineage>
        <taxon>Bacteria</taxon>
        <taxon>Pseudomonadati</taxon>
        <taxon>Gemmatimonadota</taxon>
        <taxon>Gemmatimonadia</taxon>
        <taxon>Gemmatimonadales</taxon>
        <taxon>Gemmatimonadaceae</taxon>
        <taxon>Pseudogemmatithrix</taxon>
    </lineage>
</organism>
<dbReference type="PANTHER" id="PTHR30069">
    <property type="entry name" value="TONB-DEPENDENT OUTER MEMBRANE RECEPTOR"/>
    <property type="match status" value="1"/>
</dbReference>
<evidence type="ECO:0000256" key="7">
    <source>
        <dbReference type="ARBA" id="ARBA00023136"/>
    </source>
</evidence>
<dbReference type="InterPro" id="IPR008969">
    <property type="entry name" value="CarboxyPept-like_regulatory"/>
</dbReference>
<dbReference type="NCBIfam" id="TIGR04056">
    <property type="entry name" value="OMP_RagA_SusC"/>
    <property type="match status" value="1"/>
</dbReference>
<reference evidence="14" key="1">
    <citation type="submission" date="2023-07" db="EMBL/GenBank/DDBJ databases">
        <authorList>
            <person name="Haufschild T."/>
            <person name="Kallscheuer N."/>
            <person name="Hammer J."/>
            <person name="Kohn T."/>
            <person name="Kabuu M."/>
            <person name="Jogler M."/>
            <person name="Wohfarth N."/>
            <person name="Heuer A."/>
            <person name="Rohde M."/>
            <person name="van Teeseling M.C.F."/>
            <person name="Jogler C."/>
        </authorList>
    </citation>
    <scope>NUCLEOTIDE SEQUENCE</scope>
    <source>
        <strain evidence="14">Strain 138</strain>
        <strain evidence="15">Strain 318</strain>
    </source>
</reference>
<comment type="similarity">
    <text evidence="10 11">Belongs to the TonB-dependent receptor family.</text>
</comment>
<evidence type="ECO:0000256" key="9">
    <source>
        <dbReference type="ARBA" id="ARBA00023237"/>
    </source>
</evidence>
<feature type="domain" description="TonB-dependent receptor-like beta-barrel" evidence="12">
    <location>
        <begin position="386"/>
        <end position="944"/>
    </location>
</feature>
<evidence type="ECO:0000256" key="6">
    <source>
        <dbReference type="ARBA" id="ARBA00023077"/>
    </source>
</evidence>
<dbReference type="Pfam" id="PF13620">
    <property type="entry name" value="CarboxypepD_reg"/>
    <property type="match status" value="1"/>
</dbReference>
<evidence type="ECO:0000256" key="1">
    <source>
        <dbReference type="ARBA" id="ARBA00004571"/>
    </source>
</evidence>
<keyword evidence="4 10" id="KW-0812">Transmembrane</keyword>
<dbReference type="Gene3D" id="2.170.130.10">
    <property type="entry name" value="TonB-dependent receptor, plug domain"/>
    <property type="match status" value="1"/>
</dbReference>
<dbReference type="Pfam" id="PF07715">
    <property type="entry name" value="Plug"/>
    <property type="match status" value="1"/>
</dbReference>
<evidence type="ECO:0000313" key="15">
    <source>
        <dbReference type="EMBL" id="WKW15557.1"/>
    </source>
</evidence>
<dbReference type="InterPro" id="IPR039426">
    <property type="entry name" value="TonB-dep_rcpt-like"/>
</dbReference>
<dbReference type="GO" id="GO:0009279">
    <property type="term" value="C:cell outer membrane"/>
    <property type="evidence" value="ECO:0007669"/>
    <property type="project" value="UniProtKB-SubCell"/>
</dbReference>
<dbReference type="InterPro" id="IPR012910">
    <property type="entry name" value="Plug_dom"/>
</dbReference>
<keyword evidence="6 11" id="KW-0798">TonB box</keyword>
<dbReference type="InterPro" id="IPR023996">
    <property type="entry name" value="TonB-dep_OMP_SusC/RagA"/>
</dbReference>
<dbReference type="EMBL" id="CP130612">
    <property type="protein sequence ID" value="WKW12650.1"/>
    <property type="molecule type" value="Genomic_DNA"/>
</dbReference>
<protein>
    <submittedName>
        <fullName evidence="14">SusC/RagA family TonB-linked outer membrane protein</fullName>
    </submittedName>
</protein>
<dbReference type="PANTHER" id="PTHR30069:SF29">
    <property type="entry name" value="HEMOGLOBIN AND HEMOGLOBIN-HAPTOGLOBIN-BINDING PROTEIN 1-RELATED"/>
    <property type="match status" value="1"/>
</dbReference>
<dbReference type="InterPro" id="IPR036942">
    <property type="entry name" value="Beta-barrel_TonB_sf"/>
</dbReference>
<dbReference type="InterPro" id="IPR000531">
    <property type="entry name" value="Beta-barrel_TonB"/>
</dbReference>
<evidence type="ECO:0000259" key="12">
    <source>
        <dbReference type="Pfam" id="PF00593"/>
    </source>
</evidence>
<evidence type="ECO:0000256" key="11">
    <source>
        <dbReference type="RuleBase" id="RU003357"/>
    </source>
</evidence>
<dbReference type="GO" id="GO:0044718">
    <property type="term" value="P:siderophore transmembrane transport"/>
    <property type="evidence" value="ECO:0007669"/>
    <property type="project" value="TreeGrafter"/>
</dbReference>
<keyword evidence="2 10" id="KW-0813">Transport</keyword>
<dbReference type="Pfam" id="PF00593">
    <property type="entry name" value="TonB_dep_Rec_b-barrel"/>
    <property type="match status" value="1"/>
</dbReference>
<gene>
    <name evidence="14" type="ORF">Strain138_001948</name>
    <name evidence="15" type="ORF">Strain318_001947</name>
</gene>
<evidence type="ECO:0000256" key="10">
    <source>
        <dbReference type="PROSITE-ProRule" id="PRU01360"/>
    </source>
</evidence>
<dbReference type="PROSITE" id="PS52016">
    <property type="entry name" value="TONB_DEPENDENT_REC_3"/>
    <property type="match status" value="1"/>
</dbReference>
<evidence type="ECO:0000256" key="8">
    <source>
        <dbReference type="ARBA" id="ARBA00023170"/>
    </source>
</evidence>
<keyword evidence="3 10" id="KW-1134">Transmembrane beta strand</keyword>
<feature type="domain" description="TonB-dependent receptor plug" evidence="13">
    <location>
        <begin position="113"/>
        <end position="237"/>
    </location>
</feature>
<dbReference type="KEGG" id="pspc:Strain318_001947"/>
<accession>A0AA49K180</accession>
<dbReference type="Proteomes" id="UP001229955">
    <property type="component" value="Chromosome"/>
</dbReference>
<evidence type="ECO:0000313" key="16">
    <source>
        <dbReference type="Proteomes" id="UP001229955"/>
    </source>
</evidence>
<dbReference type="SUPFAM" id="SSF49464">
    <property type="entry name" value="Carboxypeptidase regulatory domain-like"/>
    <property type="match status" value="1"/>
</dbReference>
<sequence length="991" mass="105420">MSALAAAVPIGAQTGGVISGTVVSERTGGPLAGAQVLVQARNLAVATDASGRFRLVGLPTSGTVEITVRRLGFAPRTLSADVGQLDLRIGLTERAVELGGVVVTGTAGVAERRAIGNAVSTVNAAEIVATQPVSSFQELLNGRAAGVSVVGSSGQVGTGSRIRVRGASSLSLTNNPLIFVDGVRVDNSQASGPTTQGFGSQSISRWNDFNPDDIESIEVIKGPAAATLYGTEAAAGVIQIITKKGSAGRPTWNLTLRSGGNWVPDWRTRFADNYGTVPRAGGGLDTVSISTRQLNDSLQRNFGRDIFEVGALQDLQLSVGGGTDALRYYLGVGYEENQGAEPVNRLNRSNLRLNLSAVPNDKVSVTTSINYTSGRTYLPYEAGGGGATWGTYFSSPAFLYSAGNPGNPQLGFRSGPPDVYYDAYNNFQDADRFTGSITLAHRPLAWLNHRIIVGVDRLMEDNQALSPRDDVIGARYAAFSGLTAPTNGSMAVSTRDVVVSTWDYAANADFTWNDRWRTVTSAGGQFFGRRSLFRAASATGFPAAGLTSLAAAAIRDISGDEVFENNTVGGYVQQQVIWRDRLYLTGAMRADDNSAFGTNFDIVTYPKLSASYVISEDPRVPLPDAVGELRLRAAFGGSGQQPGAFDAVRTYAAAGGFLTPANAGNPDLGPERSLETELGLDASLLDDRLGVEFTYFNGTTRDAILSRLAPPSAGFPGSQLFNAGRVDRSGMEWLIRYQPLNTPRVALDLALSGSTVGYDIKSLGANTQIVAVTSNVQHRVGYAPGAWFDRRIVSADYDPATNVVSNVLCDDGAGGSVACASAPAVFLGNSVPTREGSFSIGSTLFRDWRVNAFFDYRGGYSKLDGNDRVRCSLFNLCRINYYPQDGYAPELIAAHRGGTAYTYQLIHDASFTRFRELSVTYTIPTPLASRFGSTRASITVAGRNLALWTDFPGIEPEASFNSGTRGGAYGQWEQNVLPQLRSYVVTINLNF</sequence>
<keyword evidence="7 10" id="KW-0472">Membrane</keyword>
<evidence type="ECO:0000313" key="14">
    <source>
        <dbReference type="EMBL" id="WKW12650.1"/>
    </source>
</evidence>
<evidence type="ECO:0000256" key="4">
    <source>
        <dbReference type="ARBA" id="ARBA00022692"/>
    </source>
</evidence>
<dbReference type="SUPFAM" id="SSF56935">
    <property type="entry name" value="Porins"/>
    <property type="match status" value="1"/>
</dbReference>
<dbReference type="EMBL" id="CP130613">
    <property type="protein sequence ID" value="WKW15557.1"/>
    <property type="molecule type" value="Genomic_DNA"/>
</dbReference>
<keyword evidence="8" id="KW-0675">Receptor</keyword>
<dbReference type="InterPro" id="IPR037066">
    <property type="entry name" value="Plug_dom_sf"/>
</dbReference>
<comment type="subcellular location">
    <subcellularLocation>
        <location evidence="1 10">Cell outer membrane</location>
        <topology evidence="1 10">Multi-pass membrane protein</topology>
    </subcellularLocation>
</comment>
<keyword evidence="16" id="KW-1185">Reference proteome</keyword>
<dbReference type="GO" id="GO:0015344">
    <property type="term" value="F:siderophore uptake transmembrane transporter activity"/>
    <property type="evidence" value="ECO:0007669"/>
    <property type="project" value="TreeGrafter"/>
</dbReference>
<dbReference type="Gene3D" id="2.40.170.20">
    <property type="entry name" value="TonB-dependent receptor, beta-barrel domain"/>
    <property type="match status" value="1"/>
</dbReference>
<evidence type="ECO:0000256" key="2">
    <source>
        <dbReference type="ARBA" id="ARBA00022448"/>
    </source>
</evidence>
<dbReference type="Gene3D" id="2.60.40.1120">
    <property type="entry name" value="Carboxypeptidase-like, regulatory domain"/>
    <property type="match status" value="1"/>
</dbReference>
<name>A0AA49JVG6_9BACT</name>
<keyword evidence="9 10" id="KW-0998">Cell outer membrane</keyword>
<dbReference type="AlphaFoldDB" id="A0AA49JVG6"/>
<dbReference type="RefSeq" id="WP_367885529.1">
    <property type="nucleotide sequence ID" value="NZ_CP130612.1"/>
</dbReference>
<keyword evidence="5" id="KW-0732">Signal</keyword>
<evidence type="ECO:0000259" key="13">
    <source>
        <dbReference type="Pfam" id="PF07715"/>
    </source>
</evidence>